<proteinExistence type="inferred from homology"/>
<dbReference type="PANTHER" id="PTHR30483">
    <property type="entry name" value="LEUCINE-SPECIFIC-BINDING PROTEIN"/>
    <property type="match status" value="1"/>
</dbReference>
<name>A0A0S4QI32_9ACTN</name>
<accession>A0A0S4QI32</accession>
<evidence type="ECO:0000256" key="3">
    <source>
        <dbReference type="SAM" id="Phobius"/>
    </source>
</evidence>
<protein>
    <submittedName>
        <fullName evidence="5">ABC-type branched-chain amino acid transport system, substrate-binding protein</fullName>
    </submittedName>
</protein>
<dbReference type="Pfam" id="PF13458">
    <property type="entry name" value="Peripla_BP_6"/>
    <property type="match status" value="1"/>
</dbReference>
<gene>
    <name evidence="5" type="ORF">Ga0074812_104173</name>
</gene>
<keyword evidence="2" id="KW-0732">Signal</keyword>
<dbReference type="InterPro" id="IPR028082">
    <property type="entry name" value="Peripla_BP_I"/>
</dbReference>
<keyword evidence="3" id="KW-0472">Membrane</keyword>
<evidence type="ECO:0000313" key="6">
    <source>
        <dbReference type="Proteomes" id="UP000198802"/>
    </source>
</evidence>
<keyword evidence="6" id="KW-1185">Reference proteome</keyword>
<keyword evidence="3" id="KW-0812">Transmembrane</keyword>
<feature type="domain" description="Leucine-binding protein" evidence="4">
    <location>
        <begin position="76"/>
        <end position="406"/>
    </location>
</feature>
<sequence length="434" mass="43666">MRQNGFRRGTTRRRVVAPRPAAVRLGAVAGGLAACLLLVAACGSDSSDTAGGASGTGDATNATEVLGPVAKAAGEPVKIGLVSDGKAATVDQSVEIEAGKATVAYLNEHRSGIAGRPIELVTCASQADPGITADCANRMIEQDVTAVIIGGVAAQESAWTPLHEAGIPVVLYSTSATALLADSKSTFSFADATFGTIGLPLKVAQKEGVKKVTAVVIDVPAAKGALEASAPAIYKKAGIEFELVAVPIGTADMTPQMQQIAKDDGEVFILGNDSFCISALNGLNAVGFTGPISAIAQCVTDSTRTAISGDQLKGISISAIAPVGTDNPSTRLYNAVAATYGKNIDTSKIAGINIFTAVAGLQTALADLTGEVTPATIINALKTMPEKELPGSGGQKFQCGGKASSAAPASCVQGGLISTLDDKGYPTSYEVAGA</sequence>
<dbReference type="PROSITE" id="PS51257">
    <property type="entry name" value="PROKAR_LIPOPROTEIN"/>
    <property type="match status" value="1"/>
</dbReference>
<evidence type="ECO:0000256" key="2">
    <source>
        <dbReference type="ARBA" id="ARBA00022729"/>
    </source>
</evidence>
<evidence type="ECO:0000313" key="5">
    <source>
        <dbReference type="EMBL" id="CUU55092.1"/>
    </source>
</evidence>
<dbReference type="Gene3D" id="3.40.50.2300">
    <property type="match status" value="2"/>
</dbReference>
<evidence type="ECO:0000259" key="4">
    <source>
        <dbReference type="Pfam" id="PF13458"/>
    </source>
</evidence>
<dbReference type="PANTHER" id="PTHR30483:SF6">
    <property type="entry name" value="PERIPLASMIC BINDING PROTEIN OF ABC TRANSPORTER FOR NATURAL AMINO ACIDS"/>
    <property type="match status" value="1"/>
</dbReference>
<dbReference type="RefSeq" id="WP_091273241.1">
    <property type="nucleotide sequence ID" value="NZ_FAOZ01000004.1"/>
</dbReference>
<dbReference type="SUPFAM" id="SSF53822">
    <property type="entry name" value="Periplasmic binding protein-like I"/>
    <property type="match status" value="1"/>
</dbReference>
<dbReference type="AlphaFoldDB" id="A0A0S4QI32"/>
<comment type="similarity">
    <text evidence="1">Belongs to the leucine-binding protein family.</text>
</comment>
<dbReference type="Proteomes" id="UP000198802">
    <property type="component" value="Unassembled WGS sequence"/>
</dbReference>
<reference evidence="6" key="1">
    <citation type="submission" date="2015-11" db="EMBL/GenBank/DDBJ databases">
        <authorList>
            <person name="Varghese N."/>
        </authorList>
    </citation>
    <scope>NUCLEOTIDE SEQUENCE [LARGE SCALE GENOMIC DNA]</scope>
    <source>
        <strain evidence="6">DSM 45899</strain>
    </source>
</reference>
<keyword evidence="3" id="KW-1133">Transmembrane helix</keyword>
<evidence type="ECO:0000256" key="1">
    <source>
        <dbReference type="ARBA" id="ARBA00010062"/>
    </source>
</evidence>
<dbReference type="InterPro" id="IPR028081">
    <property type="entry name" value="Leu-bd"/>
</dbReference>
<organism evidence="5 6">
    <name type="scientific">Parafrankia irregularis</name>
    <dbReference type="NCBI Taxonomy" id="795642"/>
    <lineage>
        <taxon>Bacteria</taxon>
        <taxon>Bacillati</taxon>
        <taxon>Actinomycetota</taxon>
        <taxon>Actinomycetes</taxon>
        <taxon>Frankiales</taxon>
        <taxon>Frankiaceae</taxon>
        <taxon>Parafrankia</taxon>
    </lineage>
</organism>
<dbReference type="InterPro" id="IPR051010">
    <property type="entry name" value="BCAA_transport"/>
</dbReference>
<feature type="transmembrane region" description="Helical" evidence="3">
    <location>
        <begin position="21"/>
        <end position="41"/>
    </location>
</feature>
<dbReference type="EMBL" id="FAOZ01000004">
    <property type="protein sequence ID" value="CUU55092.1"/>
    <property type="molecule type" value="Genomic_DNA"/>
</dbReference>